<keyword evidence="2" id="KW-0521">NADP</keyword>
<dbReference type="Pfam" id="PF00106">
    <property type="entry name" value="adh_short"/>
    <property type="match status" value="1"/>
</dbReference>
<dbReference type="SUPFAM" id="SSF51735">
    <property type="entry name" value="NAD(P)-binding Rossmann-fold domains"/>
    <property type="match status" value="1"/>
</dbReference>
<protein>
    <recommendedName>
        <fullName evidence="7">Steroid dehydrogenase</fullName>
    </recommendedName>
</protein>
<dbReference type="PRINTS" id="PR00081">
    <property type="entry name" value="GDHRDH"/>
</dbReference>
<dbReference type="Gene3D" id="3.40.50.720">
    <property type="entry name" value="NAD(P)-binding Rossmann-like Domain"/>
    <property type="match status" value="1"/>
</dbReference>
<evidence type="ECO:0000313" key="6">
    <source>
        <dbReference type="Proteomes" id="UP000000305"/>
    </source>
</evidence>
<dbReference type="CDD" id="cd05356">
    <property type="entry name" value="17beta-HSD1_like_SDR_c"/>
    <property type="match status" value="1"/>
</dbReference>
<dbReference type="PIRSF" id="PIRSF000126">
    <property type="entry name" value="11-beta-HSD1"/>
    <property type="match status" value="1"/>
</dbReference>
<dbReference type="PRINTS" id="PR00080">
    <property type="entry name" value="SDRFAMILY"/>
</dbReference>
<evidence type="ECO:0000256" key="2">
    <source>
        <dbReference type="ARBA" id="ARBA00022857"/>
    </source>
</evidence>
<dbReference type="InterPro" id="IPR036291">
    <property type="entry name" value="NAD(P)-bd_dom_sf"/>
</dbReference>
<proteinExistence type="inferred from homology"/>
<dbReference type="AlphaFoldDB" id="E9H1Z0"/>
<keyword evidence="6" id="KW-1185">Reference proteome</keyword>
<evidence type="ECO:0008006" key="7">
    <source>
        <dbReference type="Google" id="ProtNLM"/>
    </source>
</evidence>
<evidence type="ECO:0000313" key="5">
    <source>
        <dbReference type="EMBL" id="EFX74283.1"/>
    </source>
</evidence>
<dbReference type="FunFam" id="3.40.50.720:FF:000137">
    <property type="entry name" value="Hydroxysteroid (17-beta) dehydrogenase 3"/>
    <property type="match status" value="1"/>
</dbReference>
<dbReference type="GO" id="GO:0005783">
    <property type="term" value="C:endoplasmic reticulum"/>
    <property type="evidence" value="ECO:0000318"/>
    <property type="project" value="GO_Central"/>
</dbReference>
<evidence type="ECO:0000256" key="4">
    <source>
        <dbReference type="RuleBase" id="RU000363"/>
    </source>
</evidence>
<dbReference type="OrthoDB" id="5545019at2759"/>
<dbReference type="Proteomes" id="UP000000305">
    <property type="component" value="Unassembled WGS sequence"/>
</dbReference>
<organism evidence="5 6">
    <name type="scientific">Daphnia pulex</name>
    <name type="common">Water flea</name>
    <dbReference type="NCBI Taxonomy" id="6669"/>
    <lineage>
        <taxon>Eukaryota</taxon>
        <taxon>Metazoa</taxon>
        <taxon>Ecdysozoa</taxon>
        <taxon>Arthropoda</taxon>
        <taxon>Crustacea</taxon>
        <taxon>Branchiopoda</taxon>
        <taxon>Diplostraca</taxon>
        <taxon>Cladocera</taxon>
        <taxon>Anomopoda</taxon>
        <taxon>Daphniidae</taxon>
        <taxon>Daphnia</taxon>
    </lineage>
</organism>
<reference evidence="5 6" key="1">
    <citation type="journal article" date="2011" name="Science">
        <title>The ecoresponsive genome of Daphnia pulex.</title>
        <authorList>
            <person name="Colbourne J.K."/>
            <person name="Pfrender M.E."/>
            <person name="Gilbert D."/>
            <person name="Thomas W.K."/>
            <person name="Tucker A."/>
            <person name="Oakley T.H."/>
            <person name="Tokishita S."/>
            <person name="Aerts A."/>
            <person name="Arnold G.J."/>
            <person name="Basu M.K."/>
            <person name="Bauer D.J."/>
            <person name="Caceres C.E."/>
            <person name="Carmel L."/>
            <person name="Casola C."/>
            <person name="Choi J.H."/>
            <person name="Detter J.C."/>
            <person name="Dong Q."/>
            <person name="Dusheyko S."/>
            <person name="Eads B.D."/>
            <person name="Frohlich T."/>
            <person name="Geiler-Samerotte K.A."/>
            <person name="Gerlach D."/>
            <person name="Hatcher P."/>
            <person name="Jogdeo S."/>
            <person name="Krijgsveld J."/>
            <person name="Kriventseva E.V."/>
            <person name="Kultz D."/>
            <person name="Laforsch C."/>
            <person name="Lindquist E."/>
            <person name="Lopez J."/>
            <person name="Manak J.R."/>
            <person name="Muller J."/>
            <person name="Pangilinan J."/>
            <person name="Patwardhan R.P."/>
            <person name="Pitluck S."/>
            <person name="Pritham E.J."/>
            <person name="Rechtsteiner A."/>
            <person name="Rho M."/>
            <person name="Rogozin I.B."/>
            <person name="Sakarya O."/>
            <person name="Salamov A."/>
            <person name="Schaack S."/>
            <person name="Shapiro H."/>
            <person name="Shiga Y."/>
            <person name="Skalitzky C."/>
            <person name="Smith Z."/>
            <person name="Souvorov A."/>
            <person name="Sung W."/>
            <person name="Tang Z."/>
            <person name="Tsuchiya D."/>
            <person name="Tu H."/>
            <person name="Vos H."/>
            <person name="Wang M."/>
            <person name="Wolf Y.I."/>
            <person name="Yamagata H."/>
            <person name="Yamada T."/>
            <person name="Ye Y."/>
            <person name="Shaw J.R."/>
            <person name="Andrews J."/>
            <person name="Crease T.J."/>
            <person name="Tang H."/>
            <person name="Lucas S.M."/>
            <person name="Robertson H.M."/>
            <person name="Bork P."/>
            <person name="Koonin E.V."/>
            <person name="Zdobnov E.M."/>
            <person name="Grigoriev I.V."/>
            <person name="Lynch M."/>
            <person name="Boore J.L."/>
        </authorList>
    </citation>
    <scope>NUCLEOTIDE SEQUENCE [LARGE SCALE GENOMIC DNA]</scope>
</reference>
<keyword evidence="3" id="KW-0560">Oxidoreductase</keyword>
<dbReference type="GO" id="GO:0016491">
    <property type="term" value="F:oxidoreductase activity"/>
    <property type="evidence" value="ECO:0000318"/>
    <property type="project" value="GO_Central"/>
</dbReference>
<comment type="similarity">
    <text evidence="1 4">Belongs to the short-chain dehydrogenases/reductases (SDR) family.</text>
</comment>
<dbReference type="HOGENOM" id="CLU_010194_38_0_1"/>
<sequence length="326" mass="36576">MAFVVLVVGWIVLGLLGLKVLYSFCNFIYCVKLSAALGHSLDLRRYGPWAVVTGATDGLGEAYAWKLASLGMNIVLISRSHSKLQEVAYDIKREHRTIQIRTVAADFTEGESIYPLLKFELVNLPSGVGMLINNVGMDVTTSQFDVLSPEEEIQKIINCNIMAMARLTNLLLPGMRNRQRGIIINVGSIWGTGTWCSTDQFEPCSIIYGATKAFVDKFSHDLAVECRQDGIIVQSVMPTVLATKMHGLQDMSSMFVPKPETFVDANFLTLGIESRTAAYWLHKILLYWREVLHFTLPGSIAQWFSRKIYVGIKVQKLWTEKMNTVK</sequence>
<evidence type="ECO:0000256" key="3">
    <source>
        <dbReference type="ARBA" id="ARBA00023002"/>
    </source>
</evidence>
<dbReference type="InterPro" id="IPR051019">
    <property type="entry name" value="VLCFA-Steroid_DH"/>
</dbReference>
<evidence type="ECO:0000256" key="1">
    <source>
        <dbReference type="ARBA" id="ARBA00006484"/>
    </source>
</evidence>
<dbReference type="EMBL" id="GL732584">
    <property type="protein sequence ID" value="EFX74283.1"/>
    <property type="molecule type" value="Genomic_DNA"/>
</dbReference>
<dbReference type="STRING" id="6669.E9H1Z0"/>
<accession>E9H1Z0</accession>
<dbReference type="PANTHER" id="PTHR43899:SF13">
    <property type="entry name" value="RH59310P"/>
    <property type="match status" value="1"/>
</dbReference>
<dbReference type="InParanoid" id="E9H1Z0"/>
<gene>
    <name evidence="5" type="ORF">DAPPUDRAFT_324518</name>
</gene>
<dbReference type="OMA" id="KYVGRTN"/>
<dbReference type="KEGG" id="dpx:DAPPUDRAFT_324518"/>
<name>E9H1Z0_DAPPU</name>
<dbReference type="InterPro" id="IPR002347">
    <property type="entry name" value="SDR_fam"/>
</dbReference>
<dbReference type="PANTHER" id="PTHR43899">
    <property type="entry name" value="RH59310P"/>
    <property type="match status" value="1"/>
</dbReference>
<dbReference type="eggNOG" id="KOG1014">
    <property type="taxonomic scope" value="Eukaryota"/>
</dbReference>